<evidence type="ECO:0000256" key="1">
    <source>
        <dbReference type="ARBA" id="ARBA00022603"/>
    </source>
</evidence>
<dbReference type="EC" id="2.1.1.-" evidence="5"/>
<dbReference type="InterPro" id="IPR004557">
    <property type="entry name" value="PrmC-related"/>
</dbReference>
<dbReference type="Gene3D" id="3.40.50.150">
    <property type="entry name" value="Vaccinia Virus protein VP39"/>
    <property type="match status" value="1"/>
</dbReference>
<gene>
    <name evidence="5" type="ORF">AB0D95_19380</name>
</gene>
<organism evidence="5 6">
    <name type="scientific">Streptomyces chilikensis</name>
    <dbReference type="NCBI Taxonomy" id="1194079"/>
    <lineage>
        <taxon>Bacteria</taxon>
        <taxon>Bacillati</taxon>
        <taxon>Actinomycetota</taxon>
        <taxon>Actinomycetes</taxon>
        <taxon>Kitasatosporales</taxon>
        <taxon>Streptomycetaceae</taxon>
        <taxon>Streptomyces</taxon>
    </lineage>
</organism>
<reference evidence="5 6" key="1">
    <citation type="submission" date="2024-06" db="EMBL/GenBank/DDBJ databases">
        <title>The Natural Products Discovery Center: Release of the First 8490 Sequenced Strains for Exploring Actinobacteria Biosynthetic Diversity.</title>
        <authorList>
            <person name="Kalkreuter E."/>
            <person name="Kautsar S.A."/>
            <person name="Yang D."/>
            <person name="Bader C.D."/>
            <person name="Teijaro C.N."/>
            <person name="Fluegel L."/>
            <person name="Davis C.M."/>
            <person name="Simpson J.R."/>
            <person name="Lauterbach L."/>
            <person name="Steele A.D."/>
            <person name="Gui C."/>
            <person name="Meng S."/>
            <person name="Li G."/>
            <person name="Viehrig K."/>
            <person name="Ye F."/>
            <person name="Su P."/>
            <person name="Kiefer A.F."/>
            <person name="Nichols A."/>
            <person name="Cepeda A.J."/>
            <person name="Yan W."/>
            <person name="Fan B."/>
            <person name="Jiang Y."/>
            <person name="Adhikari A."/>
            <person name="Zheng C.-J."/>
            <person name="Schuster L."/>
            <person name="Cowan T.M."/>
            <person name="Smanski M.J."/>
            <person name="Chevrette M.G."/>
            <person name="De Carvalho L.P.S."/>
            <person name="Shen B."/>
        </authorList>
    </citation>
    <scope>NUCLEOTIDE SEQUENCE [LARGE SCALE GENOMIC DNA]</scope>
    <source>
        <strain evidence="5 6">NPDC048117</strain>
    </source>
</reference>
<dbReference type="Proteomes" id="UP001551584">
    <property type="component" value="Unassembled WGS sequence"/>
</dbReference>
<keyword evidence="2 5" id="KW-0808">Transferase</keyword>
<dbReference type="PANTHER" id="PTHR45875:SF1">
    <property type="entry name" value="METHYLTRANSFERASE N6AMT1"/>
    <property type="match status" value="1"/>
</dbReference>
<comment type="caution">
    <text evidence="5">The sequence shown here is derived from an EMBL/GenBank/DDBJ whole genome shotgun (WGS) entry which is preliminary data.</text>
</comment>
<dbReference type="InterPro" id="IPR029063">
    <property type="entry name" value="SAM-dependent_MTases_sf"/>
</dbReference>
<dbReference type="Pfam" id="PF05175">
    <property type="entry name" value="MTS"/>
    <property type="match status" value="1"/>
</dbReference>
<dbReference type="InterPro" id="IPR052190">
    <property type="entry name" value="Euk-Arch_PrmC-MTase"/>
</dbReference>
<dbReference type="EMBL" id="JBEZNA010000046">
    <property type="protein sequence ID" value="MEU9579400.1"/>
    <property type="molecule type" value="Genomic_DNA"/>
</dbReference>
<accession>A0ABV3ET70</accession>
<dbReference type="CDD" id="cd02440">
    <property type="entry name" value="AdoMet_MTases"/>
    <property type="match status" value="1"/>
</dbReference>
<dbReference type="GO" id="GO:0008168">
    <property type="term" value="F:methyltransferase activity"/>
    <property type="evidence" value="ECO:0007669"/>
    <property type="project" value="UniProtKB-KW"/>
</dbReference>
<proteinExistence type="predicted"/>
<protein>
    <submittedName>
        <fullName evidence="5">HemK2/MTQ2 family protein methyltransferase</fullName>
        <ecNumber evidence="5">2.1.1.-</ecNumber>
    </submittedName>
</protein>
<keyword evidence="6" id="KW-1185">Reference proteome</keyword>
<dbReference type="PANTHER" id="PTHR45875">
    <property type="entry name" value="METHYLTRANSFERASE N6AMT1"/>
    <property type="match status" value="1"/>
</dbReference>
<evidence type="ECO:0000256" key="2">
    <source>
        <dbReference type="ARBA" id="ARBA00022679"/>
    </source>
</evidence>
<dbReference type="NCBIfam" id="TIGR00537">
    <property type="entry name" value="hemK_rel_arch"/>
    <property type="match status" value="1"/>
</dbReference>
<dbReference type="InterPro" id="IPR007848">
    <property type="entry name" value="Small_mtfrase_dom"/>
</dbReference>
<evidence type="ECO:0000313" key="5">
    <source>
        <dbReference type="EMBL" id="MEU9579400.1"/>
    </source>
</evidence>
<keyword evidence="3" id="KW-0949">S-adenosyl-L-methionine</keyword>
<dbReference type="GO" id="GO:0032259">
    <property type="term" value="P:methylation"/>
    <property type="evidence" value="ECO:0007669"/>
    <property type="project" value="UniProtKB-KW"/>
</dbReference>
<name>A0ABV3ET70_9ACTN</name>
<dbReference type="RefSeq" id="WP_359274261.1">
    <property type="nucleotide sequence ID" value="NZ_JBEZNA010000046.1"/>
</dbReference>
<dbReference type="SUPFAM" id="SSF53335">
    <property type="entry name" value="S-adenosyl-L-methionine-dependent methyltransferases"/>
    <property type="match status" value="1"/>
</dbReference>
<evidence type="ECO:0000313" key="6">
    <source>
        <dbReference type="Proteomes" id="UP001551584"/>
    </source>
</evidence>
<evidence type="ECO:0000256" key="3">
    <source>
        <dbReference type="ARBA" id="ARBA00022691"/>
    </source>
</evidence>
<feature type="domain" description="Methyltransferase small" evidence="4">
    <location>
        <begin position="8"/>
        <end position="96"/>
    </location>
</feature>
<keyword evidence="1 5" id="KW-0489">Methyltransferase</keyword>
<sequence length="213" mass="22813">MYAPQDDTVLLTEALADESFPAGARVLDVGTGSGALALAAARRGGEVTAVDVSRRAVVGVRINALLHRVRVRAVRGDLFAPVRGQAFDVITANPPYVPAPPGGLRGRPRKARAWDAGDDGRLVVDRICREAPGLLRPGGVLLMVHSELSGPAATVEQLRAAGLKAAVTLRRQVAFGPVLRDRVHWLRQRGLISPEQARAEREELVVVRAERPV</sequence>
<evidence type="ECO:0000259" key="4">
    <source>
        <dbReference type="Pfam" id="PF05175"/>
    </source>
</evidence>